<comment type="subcellular location">
    <subcellularLocation>
        <location evidence="1">Membrane</location>
        <topology evidence="1">Multi-pass membrane protein</topology>
    </subcellularLocation>
</comment>
<evidence type="ECO:0000256" key="9">
    <source>
        <dbReference type="ARBA" id="ARBA00023098"/>
    </source>
</evidence>
<keyword evidence="10" id="KW-0472">Membrane</keyword>
<dbReference type="EMBL" id="JAJSPL020000009">
    <property type="protein sequence ID" value="KAK7744961.1"/>
    <property type="molecule type" value="Genomic_DNA"/>
</dbReference>
<keyword evidence="19" id="KW-1185">Reference proteome</keyword>
<keyword evidence="13" id="KW-0326">Glycosidase</keyword>
<accession>A0AAN9UDL0</accession>
<feature type="compositionally biased region" description="Low complexity" evidence="17">
    <location>
        <begin position="23"/>
        <end position="33"/>
    </location>
</feature>
<dbReference type="Gene3D" id="3.40.1790.10">
    <property type="entry name" value="Indigoidine synthase domain"/>
    <property type="match status" value="1"/>
</dbReference>
<evidence type="ECO:0000256" key="13">
    <source>
        <dbReference type="ARBA" id="ARBA00023295"/>
    </source>
</evidence>
<sequence length="1045" mass="113900">MSLLRQSGRHICPCSRLSANPLRSSSRFTSRSRVPGNQRPYSGGPIKSGLTKFVQVSEEVEDAVRSNKPVVALESTIYTHGALGRDLPSLLDSVVRRNGAVPATIGVLDGVPKVGLGPQEIDRMVHEGAKKISRRDLAYCVGTGISGRRFHGGTTIAGTMLLAHAAGIRVFGTGGLGGVHRGAESTMDISADLTELGRTRVAVISSGPKGFLDIPRTLEYLETQGVLVATFADGRKGDVDMPAFWARESGVKSPFVLEDEKQAAAIILAQERLGVDSGLLFANPIPAEHEIPRDVMDKIIDMAVREADEQGFTGNTNTPFILKRIKELSEGRSAPANLQLVQNNVALAARVAAELYKLETGDAAAKSFHHAGATILTSMEKNGLDTKYVRQLGPEYPSARTAQYVAVNDAEKNLFTAMADMAILTSHSFPTHWSSIVNTTKPKWLVIDGNWTPKDIHNWARTGGQNGAKVAFEPVSTVKSAGLFPKGLTLPLFPRAAVDVATPNQYELAAMYAAAREHGYMDGSAWFEVIDAFGMHGGARDRFVRLTSAAITDAGIPVQSVQLLPYIPTIVTKMGGRGALLTAILKPDDPRLCDAEHERYILTRAPPGHAHVGGVYMRLYPAVEEVATPVSVNGVGDTFLGTLVAGLALGGRAEELIDVAQSAAVLTLKSHQSMPMHTGLLPREGFKANSVLRILGYSAFHPLFTLAILILAKFTENAEEMSVIYCRALSSVRILFYLGLIRWLSSWYSRGIMNNWQDDRFDWKSREVVLVTGGSAGIGGHVVRLLGEIGVEVVVLDIQPLTFEATSNTHYFKCDITSKQQIAAVAREIRSKVGNPTVLINNAGVIRGKSILDSSEIDIRFTFDVNTLAHYWTVQEFLPKMIEENHGMVVTVASNTAWVTLPNMVDYSASKHASLAFHEGLTTELKTRYRADKVRTVIVNQGYTRTPLFEGYSNDFSFLFPTLEPETVAEAIVKQVLTGKSGQVIAPAFATVLSAFAIMPNWFQYKVREDGSQLMRKWSGRQVVPDLNRYYGEKEKEAREGILRT</sequence>
<keyword evidence="8" id="KW-0560">Oxidoreductase</keyword>
<evidence type="ECO:0000256" key="15">
    <source>
        <dbReference type="ARBA" id="ARBA00068717"/>
    </source>
</evidence>
<dbReference type="GO" id="GO:0005737">
    <property type="term" value="C:cytoplasm"/>
    <property type="evidence" value="ECO:0007669"/>
    <property type="project" value="TreeGrafter"/>
</dbReference>
<dbReference type="Pfam" id="PF04227">
    <property type="entry name" value="Indigoidine_A"/>
    <property type="match status" value="1"/>
</dbReference>
<dbReference type="PANTHER" id="PTHR42909:SF1">
    <property type="entry name" value="CARBOHYDRATE KINASE PFKB DOMAIN-CONTAINING PROTEIN"/>
    <property type="match status" value="1"/>
</dbReference>
<dbReference type="PANTHER" id="PTHR42909">
    <property type="entry name" value="ZGC:136858"/>
    <property type="match status" value="1"/>
</dbReference>
<evidence type="ECO:0000256" key="14">
    <source>
        <dbReference type="ARBA" id="ARBA00059620"/>
    </source>
</evidence>
<keyword evidence="12" id="KW-0456">Lyase</keyword>
<evidence type="ECO:0000256" key="1">
    <source>
        <dbReference type="ARBA" id="ARBA00004141"/>
    </source>
</evidence>
<dbReference type="GO" id="GO:0016020">
    <property type="term" value="C:membrane"/>
    <property type="evidence" value="ECO:0007669"/>
    <property type="project" value="UniProtKB-SubCell"/>
</dbReference>
<evidence type="ECO:0000256" key="6">
    <source>
        <dbReference type="ARBA" id="ARBA00022857"/>
    </source>
</evidence>
<evidence type="ECO:0000256" key="11">
    <source>
        <dbReference type="ARBA" id="ARBA00023211"/>
    </source>
</evidence>
<keyword evidence="5" id="KW-0378">Hydrolase</keyword>
<dbReference type="CDD" id="cd05339">
    <property type="entry name" value="17beta-HSDXI-like_SDR_c"/>
    <property type="match status" value="1"/>
</dbReference>
<evidence type="ECO:0000256" key="5">
    <source>
        <dbReference type="ARBA" id="ARBA00022801"/>
    </source>
</evidence>
<evidence type="ECO:0000313" key="19">
    <source>
        <dbReference type="Proteomes" id="UP001320245"/>
    </source>
</evidence>
<dbReference type="GO" id="GO:0052650">
    <property type="term" value="F:all-trans-retinol dehydrogenase (NADP+) activity"/>
    <property type="evidence" value="ECO:0007669"/>
    <property type="project" value="UniProtKB-ARBA"/>
</dbReference>
<evidence type="ECO:0000256" key="7">
    <source>
        <dbReference type="ARBA" id="ARBA00022989"/>
    </source>
</evidence>
<dbReference type="InterPro" id="IPR007342">
    <property type="entry name" value="PsuG"/>
</dbReference>
<keyword evidence="11" id="KW-0464">Manganese</keyword>
<dbReference type="InterPro" id="IPR002347">
    <property type="entry name" value="SDR_fam"/>
</dbReference>
<proteinExistence type="inferred from homology"/>
<dbReference type="InterPro" id="IPR029056">
    <property type="entry name" value="Ribokinase-like"/>
</dbReference>
<evidence type="ECO:0000256" key="16">
    <source>
        <dbReference type="ARBA" id="ARBA00082544"/>
    </source>
</evidence>
<keyword evidence="3" id="KW-0812">Transmembrane</keyword>
<reference evidence="18 19" key="1">
    <citation type="journal article" date="2023" name="PLoS ONE">
        <title>Cytospora paraplurivora sp. nov. isolated from orchards with fruit tree decline syndrome in Ontario, Canada.</title>
        <authorList>
            <person name="Ilyukhin E."/>
            <person name="Nguyen H.D.T."/>
            <person name="Castle A.J."/>
            <person name="Ellouze W."/>
        </authorList>
    </citation>
    <scope>NUCLEOTIDE SEQUENCE [LARGE SCALE GENOMIC DNA]</scope>
    <source>
        <strain evidence="18 19">FDS-564</strain>
    </source>
</reference>
<dbReference type="Proteomes" id="UP001320245">
    <property type="component" value="Unassembled WGS sequence"/>
</dbReference>
<evidence type="ECO:0000256" key="10">
    <source>
        <dbReference type="ARBA" id="ARBA00023136"/>
    </source>
</evidence>
<evidence type="ECO:0000256" key="17">
    <source>
        <dbReference type="SAM" id="MobiDB-lite"/>
    </source>
</evidence>
<keyword evidence="4" id="KW-0479">Metal-binding</keyword>
<evidence type="ECO:0000256" key="8">
    <source>
        <dbReference type="ARBA" id="ARBA00023002"/>
    </source>
</evidence>
<name>A0AAN9UDL0_9PEZI</name>
<dbReference type="SUPFAM" id="SSF110581">
    <property type="entry name" value="Indigoidine synthase A-like"/>
    <property type="match status" value="1"/>
</dbReference>
<dbReference type="Gene3D" id="3.40.50.720">
    <property type="entry name" value="NAD(P)-binding Rossmann-like Domain"/>
    <property type="match status" value="1"/>
</dbReference>
<dbReference type="GO" id="GO:0046872">
    <property type="term" value="F:metal ion binding"/>
    <property type="evidence" value="ECO:0007669"/>
    <property type="project" value="UniProtKB-KW"/>
</dbReference>
<comment type="similarity">
    <text evidence="2">Belongs to the short-chain dehydrogenases/reductases (SDR) family.</text>
</comment>
<dbReference type="SUPFAM" id="SSF51735">
    <property type="entry name" value="NAD(P)-binding Rossmann-fold domains"/>
    <property type="match status" value="1"/>
</dbReference>
<dbReference type="GO" id="GO:0016798">
    <property type="term" value="F:hydrolase activity, acting on glycosyl bonds"/>
    <property type="evidence" value="ECO:0007669"/>
    <property type="project" value="UniProtKB-KW"/>
</dbReference>
<dbReference type="PRINTS" id="PR00081">
    <property type="entry name" value="GDHRDH"/>
</dbReference>
<dbReference type="InterPro" id="IPR036291">
    <property type="entry name" value="NAD(P)-bd_dom_sf"/>
</dbReference>
<comment type="function">
    <text evidence="14">Catalyzes the reduction of all-trans-retinal to all-trans-retinol in the presence of NADPH.</text>
</comment>
<protein>
    <recommendedName>
        <fullName evidence="15">Short-chain dehydrogenase/reductase 3</fullName>
    </recommendedName>
    <alternativeName>
        <fullName evidence="16">Retinal short-chain dehydrogenase/reductase 1</fullName>
    </alternativeName>
</protein>
<dbReference type="Pfam" id="PF00106">
    <property type="entry name" value="adh_short"/>
    <property type="match status" value="1"/>
</dbReference>
<dbReference type="PRINTS" id="PR00080">
    <property type="entry name" value="SDRFAMILY"/>
</dbReference>
<keyword evidence="7" id="KW-1133">Transmembrane helix</keyword>
<gene>
    <name evidence="18" type="ORF">SLS53_003194</name>
</gene>
<keyword evidence="9" id="KW-0443">Lipid metabolism</keyword>
<keyword evidence="6" id="KW-0521">NADP</keyword>
<feature type="region of interest" description="Disordered" evidence="17">
    <location>
        <begin position="22"/>
        <end position="45"/>
    </location>
</feature>
<organism evidence="18 19">
    <name type="scientific">Cytospora paraplurivora</name>
    <dbReference type="NCBI Taxonomy" id="2898453"/>
    <lineage>
        <taxon>Eukaryota</taxon>
        <taxon>Fungi</taxon>
        <taxon>Dikarya</taxon>
        <taxon>Ascomycota</taxon>
        <taxon>Pezizomycotina</taxon>
        <taxon>Sordariomycetes</taxon>
        <taxon>Sordariomycetidae</taxon>
        <taxon>Diaporthales</taxon>
        <taxon>Cytosporaceae</taxon>
        <taxon>Cytospora</taxon>
    </lineage>
</organism>
<dbReference type="GO" id="GO:0004730">
    <property type="term" value="F:pseudouridylate synthase activity"/>
    <property type="evidence" value="ECO:0007669"/>
    <property type="project" value="InterPro"/>
</dbReference>
<evidence type="ECO:0000256" key="2">
    <source>
        <dbReference type="ARBA" id="ARBA00006484"/>
    </source>
</evidence>
<dbReference type="Gene3D" id="3.40.1190.20">
    <property type="match status" value="1"/>
</dbReference>
<evidence type="ECO:0000313" key="18">
    <source>
        <dbReference type="EMBL" id="KAK7744961.1"/>
    </source>
</evidence>
<dbReference type="InterPro" id="IPR022830">
    <property type="entry name" value="Indigdn_synthA-like"/>
</dbReference>
<dbReference type="AlphaFoldDB" id="A0AAN9UDL0"/>
<dbReference type="SUPFAM" id="SSF53613">
    <property type="entry name" value="Ribokinase-like"/>
    <property type="match status" value="1"/>
</dbReference>
<evidence type="ECO:0000256" key="4">
    <source>
        <dbReference type="ARBA" id="ARBA00022723"/>
    </source>
</evidence>
<evidence type="ECO:0000256" key="12">
    <source>
        <dbReference type="ARBA" id="ARBA00023239"/>
    </source>
</evidence>
<dbReference type="FunFam" id="3.40.50.720:FF:000131">
    <property type="entry name" value="Short-chain dehydrogenase/reductase 3"/>
    <property type="match status" value="1"/>
</dbReference>
<evidence type="ECO:0000256" key="3">
    <source>
        <dbReference type="ARBA" id="ARBA00022692"/>
    </source>
</evidence>
<comment type="caution">
    <text evidence="18">The sequence shown here is derived from an EMBL/GenBank/DDBJ whole genome shotgun (WGS) entry which is preliminary data.</text>
</comment>